<dbReference type="Gene3D" id="3.30.160.60">
    <property type="entry name" value="Classic Zinc Finger"/>
    <property type="match status" value="1"/>
</dbReference>
<dbReference type="AlphaFoldDB" id="A0A803TR50"/>
<evidence type="ECO:0000256" key="3">
    <source>
        <dbReference type="ARBA" id="ARBA00022833"/>
    </source>
</evidence>
<keyword evidence="5" id="KW-0175">Coiled coil</keyword>
<proteinExistence type="predicted"/>
<evidence type="ECO:0000256" key="4">
    <source>
        <dbReference type="PROSITE-ProRule" id="PRU00024"/>
    </source>
</evidence>
<keyword evidence="1" id="KW-0479">Metal-binding</keyword>
<dbReference type="PANTHER" id="PTHR24103">
    <property type="entry name" value="E3 UBIQUITIN-PROTEIN LIGASE TRIM"/>
    <property type="match status" value="1"/>
</dbReference>
<feature type="domain" description="B box-type" evidence="7">
    <location>
        <begin position="104"/>
        <end position="145"/>
    </location>
</feature>
<evidence type="ECO:0000256" key="5">
    <source>
        <dbReference type="SAM" id="Coils"/>
    </source>
</evidence>
<reference evidence="8" key="3">
    <citation type="submission" date="2025-09" db="UniProtKB">
        <authorList>
            <consortium name="Ensembl"/>
        </authorList>
    </citation>
    <scope>IDENTIFICATION</scope>
</reference>
<evidence type="ECO:0000313" key="9">
    <source>
        <dbReference type="Proteomes" id="UP000001646"/>
    </source>
</evidence>
<dbReference type="GO" id="GO:0061630">
    <property type="term" value="F:ubiquitin protein ligase activity"/>
    <property type="evidence" value="ECO:0000318"/>
    <property type="project" value="GO_Central"/>
</dbReference>
<feature type="coiled-coil region" evidence="5">
    <location>
        <begin position="203"/>
        <end position="252"/>
    </location>
</feature>
<dbReference type="GO" id="GO:0005737">
    <property type="term" value="C:cytoplasm"/>
    <property type="evidence" value="ECO:0000318"/>
    <property type="project" value="GO_Central"/>
</dbReference>
<dbReference type="InParanoid" id="A0A803TR50"/>
<dbReference type="InterPro" id="IPR000315">
    <property type="entry name" value="Znf_B-box"/>
</dbReference>
<dbReference type="GO" id="GO:0045087">
    <property type="term" value="P:innate immune response"/>
    <property type="evidence" value="ECO:0000318"/>
    <property type="project" value="GO_Central"/>
</dbReference>
<dbReference type="SMART" id="SM00184">
    <property type="entry name" value="RING"/>
    <property type="match status" value="1"/>
</dbReference>
<reference evidence="8 9" key="1">
    <citation type="submission" date="2009-12" db="EMBL/GenBank/DDBJ databases">
        <title>The Genome Sequence of Anolis carolinensis (Green Anole Lizard).</title>
        <authorList>
            <consortium name="The Genome Sequencing Platform"/>
            <person name="Di Palma F."/>
            <person name="Alfoldi J."/>
            <person name="Heiman D."/>
            <person name="Young S."/>
            <person name="Grabherr M."/>
            <person name="Johnson J."/>
            <person name="Lander E.S."/>
            <person name="Lindblad-Toh K."/>
        </authorList>
    </citation>
    <scope>NUCLEOTIDE SEQUENCE [LARGE SCALE GENOMIC DNA]</scope>
    <source>
        <strain evidence="8 9">JBL SC #1</strain>
    </source>
</reference>
<keyword evidence="3" id="KW-0862">Zinc</keyword>
<dbReference type="InterPro" id="IPR013083">
    <property type="entry name" value="Znf_RING/FYVE/PHD"/>
</dbReference>
<protein>
    <submittedName>
        <fullName evidence="8">Uncharacterized protein</fullName>
    </submittedName>
</protein>
<dbReference type="Pfam" id="PF15227">
    <property type="entry name" value="zf-C3HC4_4"/>
    <property type="match status" value="1"/>
</dbReference>
<evidence type="ECO:0000313" key="8">
    <source>
        <dbReference type="Ensembl" id="ENSACAP00000037690.1"/>
    </source>
</evidence>
<evidence type="ECO:0000256" key="1">
    <source>
        <dbReference type="ARBA" id="ARBA00022723"/>
    </source>
</evidence>
<sequence>MKVKPLTLSGLLKGASAAMATGDPVKELREELACPICLEFFKKPVSIACGHNFCQSCLDQYRKEKEASCPQCRKEVLKEDIRPNWQLMNLVKIAKKLRSQKREEKGRVCQKHQEPLKLFCKDHESSICVVCDKSKEHEKHKVIPLDESLQEYKDRIWNLLKSLKKEREEILAYKADTAQESQDLLEITHREKEKAVAAFRHMHQFLEEQERNLLAKMEEVEKEISAKGEEHLARLSEELSSLSKLIQEMEEKHQQPASELLQVRPKLTTGVAGTVTPQLSDGSGYTDFVSCIILLNMFGFVKDNVMG</sequence>
<evidence type="ECO:0000259" key="6">
    <source>
        <dbReference type="PROSITE" id="PS50089"/>
    </source>
</evidence>
<dbReference type="Gene3D" id="3.30.40.10">
    <property type="entry name" value="Zinc/RING finger domain, C3HC4 (zinc finger)"/>
    <property type="match status" value="1"/>
</dbReference>
<keyword evidence="9" id="KW-1185">Reference proteome</keyword>
<dbReference type="PROSITE" id="PS50119">
    <property type="entry name" value="ZF_BBOX"/>
    <property type="match status" value="1"/>
</dbReference>
<accession>A0A803TR50</accession>
<dbReference type="PROSITE" id="PS00518">
    <property type="entry name" value="ZF_RING_1"/>
    <property type="match status" value="1"/>
</dbReference>
<feature type="domain" description="RING-type" evidence="6">
    <location>
        <begin position="34"/>
        <end position="73"/>
    </location>
</feature>
<dbReference type="Pfam" id="PF00643">
    <property type="entry name" value="zf-B_box"/>
    <property type="match status" value="1"/>
</dbReference>
<name>A0A803TR50_ANOCA</name>
<dbReference type="PROSITE" id="PS50089">
    <property type="entry name" value="ZF_RING_2"/>
    <property type="match status" value="1"/>
</dbReference>
<dbReference type="GO" id="GO:0008270">
    <property type="term" value="F:zinc ion binding"/>
    <property type="evidence" value="ECO:0007669"/>
    <property type="project" value="UniProtKB-KW"/>
</dbReference>
<dbReference type="SUPFAM" id="SSF57850">
    <property type="entry name" value="RING/U-box"/>
    <property type="match status" value="1"/>
</dbReference>
<dbReference type="GeneTree" id="ENSGT01030000234669"/>
<dbReference type="Ensembl" id="ENSACAT00000040097.1">
    <property type="protein sequence ID" value="ENSACAP00000037690.1"/>
    <property type="gene ID" value="ENSACAG00000031983.2"/>
</dbReference>
<dbReference type="Bgee" id="ENSACAG00000031983">
    <property type="expression patterns" value="Expressed in lung and 9 other cell types or tissues"/>
</dbReference>
<evidence type="ECO:0000256" key="2">
    <source>
        <dbReference type="ARBA" id="ARBA00022771"/>
    </source>
</evidence>
<dbReference type="SUPFAM" id="SSF57845">
    <property type="entry name" value="B-box zinc-binding domain"/>
    <property type="match status" value="1"/>
</dbReference>
<dbReference type="Proteomes" id="UP000001646">
    <property type="component" value="Chromosome 2"/>
</dbReference>
<reference evidence="8" key="2">
    <citation type="submission" date="2025-08" db="UniProtKB">
        <authorList>
            <consortium name="Ensembl"/>
        </authorList>
    </citation>
    <scope>IDENTIFICATION</scope>
</reference>
<dbReference type="InterPro" id="IPR001841">
    <property type="entry name" value="Znf_RING"/>
</dbReference>
<dbReference type="InterPro" id="IPR050143">
    <property type="entry name" value="TRIM/RBCC"/>
</dbReference>
<evidence type="ECO:0000259" key="7">
    <source>
        <dbReference type="PROSITE" id="PS50119"/>
    </source>
</evidence>
<organism evidence="8 9">
    <name type="scientific">Anolis carolinensis</name>
    <name type="common">Green anole</name>
    <name type="synonym">American chameleon</name>
    <dbReference type="NCBI Taxonomy" id="28377"/>
    <lineage>
        <taxon>Eukaryota</taxon>
        <taxon>Metazoa</taxon>
        <taxon>Chordata</taxon>
        <taxon>Craniata</taxon>
        <taxon>Vertebrata</taxon>
        <taxon>Euteleostomi</taxon>
        <taxon>Lepidosauria</taxon>
        <taxon>Squamata</taxon>
        <taxon>Bifurcata</taxon>
        <taxon>Unidentata</taxon>
        <taxon>Episquamata</taxon>
        <taxon>Toxicofera</taxon>
        <taxon>Iguania</taxon>
        <taxon>Dactyloidae</taxon>
        <taxon>Anolis</taxon>
    </lineage>
</organism>
<dbReference type="InterPro" id="IPR017907">
    <property type="entry name" value="Znf_RING_CS"/>
</dbReference>
<dbReference type="CDD" id="cd19762">
    <property type="entry name" value="Bbox2_TRIM7-like"/>
    <property type="match status" value="1"/>
</dbReference>
<keyword evidence="2 4" id="KW-0863">Zinc-finger</keyword>
<dbReference type="SMART" id="SM00336">
    <property type="entry name" value="BBOX"/>
    <property type="match status" value="1"/>
</dbReference>